<keyword evidence="1" id="KW-0378">Hydrolase</keyword>
<dbReference type="GO" id="GO:0030288">
    <property type="term" value="C:outer membrane-bounded periplasmic space"/>
    <property type="evidence" value="ECO:0007669"/>
    <property type="project" value="TreeGrafter"/>
</dbReference>
<keyword evidence="2" id="KW-0732">Signal</keyword>
<name>A0A0M6WEL7_9FIRM</name>
<reference evidence="6" key="1">
    <citation type="submission" date="2015-05" db="EMBL/GenBank/DDBJ databases">
        <authorList>
            <consortium name="Pathogen Informatics"/>
        </authorList>
    </citation>
    <scope>NUCLEOTIDE SEQUENCE [LARGE SCALE GENOMIC DNA]</scope>
    <source>
        <strain evidence="6">M72</strain>
    </source>
</reference>
<dbReference type="GO" id="GO:0009253">
    <property type="term" value="P:peptidoglycan catabolic process"/>
    <property type="evidence" value="ECO:0007669"/>
    <property type="project" value="InterPro"/>
</dbReference>
<feature type="chain" id="PRO_5005806420" description="N-acetylmuramoyl-L-alanine amidase" evidence="2">
    <location>
        <begin position="33"/>
        <end position="355"/>
    </location>
</feature>
<dbReference type="InterPro" id="IPR013783">
    <property type="entry name" value="Ig-like_fold"/>
</dbReference>
<dbReference type="Pfam" id="PF01520">
    <property type="entry name" value="Amidase_3"/>
    <property type="match status" value="1"/>
</dbReference>
<dbReference type="SUPFAM" id="SSF49265">
    <property type="entry name" value="Fibronectin type III"/>
    <property type="match status" value="1"/>
</dbReference>
<proteinExistence type="predicted"/>
<dbReference type="CDD" id="cd02696">
    <property type="entry name" value="MurNAc-LAA"/>
    <property type="match status" value="1"/>
</dbReference>
<evidence type="ECO:0008006" key="7">
    <source>
        <dbReference type="Google" id="ProtNLM"/>
    </source>
</evidence>
<feature type="domain" description="MurNAc-LAA" evidence="4">
    <location>
        <begin position="108"/>
        <end position="242"/>
    </location>
</feature>
<dbReference type="InterPro" id="IPR050695">
    <property type="entry name" value="N-acetylmuramoyl_amidase_3"/>
</dbReference>
<dbReference type="CDD" id="cd00063">
    <property type="entry name" value="FN3"/>
    <property type="match status" value="1"/>
</dbReference>
<dbReference type="RefSeq" id="WP_055066974.1">
    <property type="nucleotide sequence ID" value="NZ_CP173697.1"/>
</dbReference>
<dbReference type="STRING" id="301302.ERS852420_01457"/>
<dbReference type="GO" id="GO:0008745">
    <property type="term" value="F:N-acetylmuramoyl-L-alanine amidase activity"/>
    <property type="evidence" value="ECO:0007669"/>
    <property type="project" value="InterPro"/>
</dbReference>
<dbReference type="SMART" id="SM00060">
    <property type="entry name" value="FN3"/>
    <property type="match status" value="1"/>
</dbReference>
<feature type="domain" description="Fibronectin type-III" evidence="3">
    <location>
        <begin position="249"/>
        <end position="325"/>
    </location>
</feature>
<dbReference type="PANTHER" id="PTHR30404:SF0">
    <property type="entry name" value="N-ACETYLMURAMOYL-L-ALANINE AMIDASE AMIC"/>
    <property type="match status" value="1"/>
</dbReference>
<dbReference type="Proteomes" id="UP000049979">
    <property type="component" value="Unassembled WGS sequence"/>
</dbReference>
<evidence type="ECO:0000259" key="3">
    <source>
        <dbReference type="SMART" id="SM00060"/>
    </source>
</evidence>
<feature type="signal peptide" evidence="2">
    <location>
        <begin position="1"/>
        <end position="32"/>
    </location>
</feature>
<dbReference type="OrthoDB" id="2051435at2"/>
<dbReference type="InterPro" id="IPR002508">
    <property type="entry name" value="MurNAc-LAA_cat"/>
</dbReference>
<accession>A0A0M6WEL7</accession>
<dbReference type="PANTHER" id="PTHR30404">
    <property type="entry name" value="N-ACETYLMURAMOYL-L-ALANINE AMIDASE"/>
    <property type="match status" value="1"/>
</dbReference>
<dbReference type="Gene3D" id="3.40.630.40">
    <property type="entry name" value="Zn-dependent exopeptidases"/>
    <property type="match status" value="1"/>
</dbReference>
<evidence type="ECO:0000256" key="1">
    <source>
        <dbReference type="ARBA" id="ARBA00022801"/>
    </source>
</evidence>
<evidence type="ECO:0000259" key="4">
    <source>
        <dbReference type="SMART" id="SM00646"/>
    </source>
</evidence>
<dbReference type="Gene3D" id="2.60.40.10">
    <property type="entry name" value="Immunoglobulins"/>
    <property type="match status" value="1"/>
</dbReference>
<evidence type="ECO:0000313" key="6">
    <source>
        <dbReference type="Proteomes" id="UP000049979"/>
    </source>
</evidence>
<dbReference type="SUPFAM" id="SSF53187">
    <property type="entry name" value="Zn-dependent exopeptidases"/>
    <property type="match status" value="1"/>
</dbReference>
<evidence type="ECO:0000256" key="2">
    <source>
        <dbReference type="SAM" id="SignalP"/>
    </source>
</evidence>
<gene>
    <name evidence="5" type="ORF">M72_01961</name>
</gene>
<dbReference type="AlphaFoldDB" id="A0A0M6WEL7"/>
<dbReference type="EMBL" id="CVRR01000005">
    <property type="protein sequence ID" value="CRL33402.1"/>
    <property type="molecule type" value="Genomic_DNA"/>
</dbReference>
<dbReference type="InterPro" id="IPR003961">
    <property type="entry name" value="FN3_dom"/>
</dbReference>
<dbReference type="InterPro" id="IPR036116">
    <property type="entry name" value="FN3_sf"/>
</dbReference>
<dbReference type="SMART" id="SM00646">
    <property type="entry name" value="Ami_3"/>
    <property type="match status" value="1"/>
</dbReference>
<keyword evidence="6" id="KW-1185">Reference proteome</keyword>
<protein>
    <recommendedName>
        <fullName evidence="7">N-acetylmuramoyl-L-alanine amidase</fullName>
    </recommendedName>
</protein>
<sequence length="355" mass="38856">MKKKVQMKKMAGVFLALAILGIGLFPPGNVYAAANQAPDADPVVVVLDPGHGGHDQGARYKWGGKTYKEKQLNLAIAKACKTELEKYAGVKVYMTRSSDRFVTLGNRVNFAKSRKADLFVAIHNNASLKKTDHGACVYYPNSGYKEEVGSEGKMAAASIQKQLVALGLKNNGILYRNSAVGSRYPDKSKADYYAVIKRSKYAGFPGLIVEHAYVSNHDDSTTFLNGNDRLKRLGVADATGIAEYFDLILDQVPVLQTPAVNADESVTLAWNTVQGVDYYRIYRRIVGTKTYVCLEETEETGYTDTGVRPGTSYEYTVCGCHVGYQKDSCTKIAQAVQITVTGENVNIQSAQKNQN</sequence>
<organism evidence="5 6">
    <name type="scientific">Roseburia faecis</name>
    <dbReference type="NCBI Taxonomy" id="301302"/>
    <lineage>
        <taxon>Bacteria</taxon>
        <taxon>Bacillati</taxon>
        <taxon>Bacillota</taxon>
        <taxon>Clostridia</taxon>
        <taxon>Lachnospirales</taxon>
        <taxon>Lachnospiraceae</taxon>
        <taxon>Roseburia</taxon>
    </lineage>
</organism>
<evidence type="ECO:0000313" key="5">
    <source>
        <dbReference type="EMBL" id="CRL33402.1"/>
    </source>
</evidence>